<dbReference type="PANTHER" id="PTHR12651:SF1">
    <property type="entry name" value="26S PROTEASOME NON-ATPASE REGULATORY SUBUNIT 9"/>
    <property type="match status" value="1"/>
</dbReference>
<dbReference type="Gene3D" id="2.30.42.10">
    <property type="match status" value="1"/>
</dbReference>
<reference evidence="5" key="1">
    <citation type="journal article" date="2021" name="Open Biol.">
        <title>Shared evolutionary footprints suggest mitochondrial oxidative damage underlies multiple complex I losses in fungi.</title>
        <authorList>
            <person name="Schikora-Tamarit M.A."/>
            <person name="Marcet-Houben M."/>
            <person name="Nosek J."/>
            <person name="Gabaldon T."/>
        </authorList>
    </citation>
    <scope>NUCLEOTIDE SEQUENCE</scope>
    <source>
        <strain evidence="5">CBS6341</strain>
    </source>
</reference>
<dbReference type="AlphaFoldDB" id="A0A9P8P1M2"/>
<dbReference type="Proteomes" id="UP000769528">
    <property type="component" value="Unassembled WGS sequence"/>
</dbReference>
<dbReference type="FunFam" id="2.30.42.10:FF:000107">
    <property type="entry name" value="26S proteasome non-ATPase regulatory subunit 9"/>
    <property type="match status" value="1"/>
</dbReference>
<dbReference type="SMART" id="SM00228">
    <property type="entry name" value="PDZ"/>
    <property type="match status" value="1"/>
</dbReference>
<feature type="domain" description="PDZ" evidence="4">
    <location>
        <begin position="98"/>
        <end position="177"/>
    </location>
</feature>
<evidence type="ECO:0000256" key="1">
    <source>
        <dbReference type="ARBA" id="ARBA00005256"/>
    </source>
</evidence>
<dbReference type="GO" id="GO:0070682">
    <property type="term" value="P:proteasome regulatory particle assembly"/>
    <property type="evidence" value="ECO:0007669"/>
    <property type="project" value="InterPro"/>
</dbReference>
<dbReference type="PANTHER" id="PTHR12651">
    <property type="entry name" value="26S PROTEASOME NON-ATPASE REGULATORY SUBUNIT 9"/>
    <property type="match status" value="1"/>
</dbReference>
<dbReference type="InterPro" id="IPR040815">
    <property type="entry name" value="Nas2_N"/>
</dbReference>
<proteinExistence type="inferred from homology"/>
<dbReference type="EMBL" id="JAEUBF010001547">
    <property type="protein sequence ID" value="KAH3663429.1"/>
    <property type="molecule type" value="Genomic_DNA"/>
</dbReference>
<dbReference type="InterPro" id="IPR041489">
    <property type="entry name" value="PDZ_6"/>
</dbReference>
<reference evidence="5" key="2">
    <citation type="submission" date="2021-01" db="EMBL/GenBank/DDBJ databases">
        <authorList>
            <person name="Schikora-Tamarit M.A."/>
        </authorList>
    </citation>
    <scope>NUCLEOTIDE SEQUENCE</scope>
    <source>
        <strain evidence="5">CBS6341</strain>
    </source>
</reference>
<keyword evidence="6" id="KW-1185">Reference proteome</keyword>
<comment type="caution">
    <text evidence="5">The sequence shown here is derived from an EMBL/GenBank/DDBJ whole genome shotgun (WGS) entry which is preliminary data.</text>
</comment>
<dbReference type="SUPFAM" id="SSF50156">
    <property type="entry name" value="PDZ domain-like"/>
    <property type="match status" value="1"/>
</dbReference>
<dbReference type="Pfam" id="PF18265">
    <property type="entry name" value="Nas2_N"/>
    <property type="match status" value="1"/>
</dbReference>
<sequence>MNGELNPLKTNEYNPNYDIESIKSFTFPQLSELKSQIELELNKLFQQLQNNNVTMDSSLITQDGFPRSDINIIEIRTLRILIIKLQNDLKEIIKELMEKLPLQFNSNSTNNKSNIPFAKFYQIAPNSPAYNAGLQENDKLISIGNINVTNHDNLQNIIKLISSSENVPLSLIIQRDESLNHPINLSLKPSKWTGLGLLGCRLSQL</sequence>
<keyword evidence="2" id="KW-0143">Chaperone</keyword>
<evidence type="ECO:0000256" key="3">
    <source>
        <dbReference type="ARBA" id="ARBA00068021"/>
    </source>
</evidence>
<dbReference type="InterPro" id="IPR036034">
    <property type="entry name" value="PDZ_sf"/>
</dbReference>
<accession>A0A9P8P1M2</accession>
<dbReference type="Gene3D" id="6.10.140.1710">
    <property type="match status" value="1"/>
</dbReference>
<protein>
    <recommendedName>
        <fullName evidence="3">Probable 26S proteasome regulatory subunit p27</fullName>
    </recommendedName>
</protein>
<dbReference type="GO" id="GO:0005737">
    <property type="term" value="C:cytoplasm"/>
    <property type="evidence" value="ECO:0007669"/>
    <property type="project" value="TreeGrafter"/>
</dbReference>
<evidence type="ECO:0000256" key="2">
    <source>
        <dbReference type="ARBA" id="ARBA00023186"/>
    </source>
</evidence>
<organism evidence="5 6">
    <name type="scientific">Wickerhamomyces mucosus</name>
    <dbReference type="NCBI Taxonomy" id="1378264"/>
    <lineage>
        <taxon>Eukaryota</taxon>
        <taxon>Fungi</taxon>
        <taxon>Dikarya</taxon>
        <taxon>Ascomycota</taxon>
        <taxon>Saccharomycotina</taxon>
        <taxon>Saccharomycetes</taxon>
        <taxon>Phaffomycetales</taxon>
        <taxon>Wickerhamomycetaceae</taxon>
        <taxon>Wickerhamomyces</taxon>
    </lineage>
</organism>
<dbReference type="InterPro" id="IPR001478">
    <property type="entry name" value="PDZ"/>
</dbReference>
<dbReference type="InterPro" id="IPR035269">
    <property type="entry name" value="PSMD9"/>
</dbReference>
<dbReference type="OrthoDB" id="72325at2759"/>
<name>A0A9P8P1M2_9ASCO</name>
<dbReference type="Pfam" id="PF17820">
    <property type="entry name" value="PDZ_6"/>
    <property type="match status" value="1"/>
</dbReference>
<gene>
    <name evidence="5" type="ORF">WICMUC_005955</name>
</gene>
<comment type="similarity">
    <text evidence="1">Belongs to the proteasome subunit p27 family.</text>
</comment>
<evidence type="ECO:0000259" key="4">
    <source>
        <dbReference type="SMART" id="SM00228"/>
    </source>
</evidence>
<evidence type="ECO:0000313" key="6">
    <source>
        <dbReference type="Proteomes" id="UP000769528"/>
    </source>
</evidence>
<evidence type="ECO:0000313" key="5">
    <source>
        <dbReference type="EMBL" id="KAH3663429.1"/>
    </source>
</evidence>
<dbReference type="GO" id="GO:0005634">
    <property type="term" value="C:nucleus"/>
    <property type="evidence" value="ECO:0007669"/>
    <property type="project" value="TreeGrafter"/>
</dbReference>